<dbReference type="EMBL" id="JWZX01001487">
    <property type="protein sequence ID" value="KOO33563.1"/>
    <property type="molecule type" value="Genomic_DNA"/>
</dbReference>
<evidence type="ECO:0000313" key="4">
    <source>
        <dbReference type="Proteomes" id="UP000037460"/>
    </source>
</evidence>
<dbReference type="AlphaFoldDB" id="A0A0M0K5A2"/>
<keyword evidence="4" id="KW-1185">Reference proteome</keyword>
<accession>A0A0M0K5A2</accession>
<evidence type="ECO:0000256" key="2">
    <source>
        <dbReference type="SAM" id="MobiDB-lite"/>
    </source>
</evidence>
<dbReference type="Proteomes" id="UP000037460">
    <property type="component" value="Unassembled WGS sequence"/>
</dbReference>
<evidence type="ECO:0000313" key="3">
    <source>
        <dbReference type="EMBL" id="KOO33563.1"/>
    </source>
</evidence>
<feature type="non-terminal residue" evidence="3">
    <location>
        <position position="277"/>
    </location>
</feature>
<organism evidence="3 4">
    <name type="scientific">Chrysochromulina tobinii</name>
    <dbReference type="NCBI Taxonomy" id="1460289"/>
    <lineage>
        <taxon>Eukaryota</taxon>
        <taxon>Haptista</taxon>
        <taxon>Haptophyta</taxon>
        <taxon>Prymnesiophyceae</taxon>
        <taxon>Prymnesiales</taxon>
        <taxon>Chrysochromulinaceae</taxon>
        <taxon>Chrysochromulina</taxon>
    </lineage>
</organism>
<reference evidence="4" key="1">
    <citation type="journal article" date="2015" name="PLoS Genet.">
        <title>Genome Sequence and Transcriptome Analyses of Chrysochromulina tobin: Metabolic Tools for Enhanced Algal Fitness in the Prominent Order Prymnesiales (Haptophyceae).</title>
        <authorList>
            <person name="Hovde B.T."/>
            <person name="Deodato C.R."/>
            <person name="Hunsperger H.M."/>
            <person name="Ryken S.A."/>
            <person name="Yost W."/>
            <person name="Jha R.K."/>
            <person name="Patterson J."/>
            <person name="Monnat R.J. Jr."/>
            <person name="Barlow S.B."/>
            <person name="Starkenburg S.R."/>
            <person name="Cattolico R.A."/>
        </authorList>
    </citation>
    <scope>NUCLEOTIDE SEQUENCE</scope>
    <source>
        <strain evidence="4">CCMP291</strain>
    </source>
</reference>
<feature type="coiled-coil region" evidence="1">
    <location>
        <begin position="153"/>
        <end position="277"/>
    </location>
</feature>
<proteinExistence type="predicted"/>
<feature type="non-terminal residue" evidence="3">
    <location>
        <position position="1"/>
    </location>
</feature>
<evidence type="ECO:0000256" key="1">
    <source>
        <dbReference type="SAM" id="Coils"/>
    </source>
</evidence>
<keyword evidence="1" id="KW-0175">Coiled coil</keyword>
<comment type="caution">
    <text evidence="3">The sequence shown here is derived from an EMBL/GenBank/DDBJ whole genome shotgun (WGS) entry which is preliminary data.</text>
</comment>
<sequence>QSLHSPIARALRASESLKALPAPAQPSPNHRRPTMPRPLHPSQSEALLQRPLNFRAQDMPTRHRSQPTALEIALIASAGVRAEARHSVQEQVQLLEKLVGIDRPSVRALLVLSNKAITSLQTSTEALEAEALSMYYALSSAFEQQRRVADGAMQELKNQQMQYEDALSTMRTEFLANRKKLQQALGEVDELGKTLAEQERLAREREAKALDIQAAAHASVVENWKRALETQEASSTKQIDELKASLQDAEKGRKQAVADKEAAKKEFNELSRQLKEK</sequence>
<protein>
    <submittedName>
        <fullName evidence="3">Uncharacterized protein</fullName>
    </submittedName>
</protein>
<name>A0A0M0K5A2_9EUKA</name>
<gene>
    <name evidence="3" type="ORF">Ctob_014055</name>
</gene>
<feature type="region of interest" description="Disordered" evidence="2">
    <location>
        <begin position="1"/>
        <end position="48"/>
    </location>
</feature>